<dbReference type="Gene3D" id="4.10.280.10">
    <property type="entry name" value="Helix-loop-helix DNA-binding domain"/>
    <property type="match status" value="1"/>
</dbReference>
<dbReference type="InterPro" id="IPR052207">
    <property type="entry name" value="Max-like/E-box_TFs"/>
</dbReference>
<dbReference type="PROSITE" id="PS50888">
    <property type="entry name" value="BHLH"/>
    <property type="match status" value="1"/>
</dbReference>
<feature type="compositionally biased region" description="Basic and acidic residues" evidence="6">
    <location>
        <begin position="230"/>
        <end position="240"/>
    </location>
</feature>
<dbReference type="GO" id="GO:0000978">
    <property type="term" value="F:RNA polymerase II cis-regulatory region sequence-specific DNA binding"/>
    <property type="evidence" value="ECO:0007669"/>
    <property type="project" value="TreeGrafter"/>
</dbReference>
<dbReference type="STRING" id="42251.A0A2T7A9N8"/>
<evidence type="ECO:0000256" key="6">
    <source>
        <dbReference type="SAM" id="MobiDB-lite"/>
    </source>
</evidence>
<dbReference type="PANTHER" id="PTHR15741">
    <property type="entry name" value="BASIC HELIX-LOOP-HELIX ZIP TRANSCRIPTION FACTOR"/>
    <property type="match status" value="1"/>
</dbReference>
<feature type="compositionally biased region" description="Low complexity" evidence="6">
    <location>
        <begin position="172"/>
        <end position="204"/>
    </location>
</feature>
<dbReference type="PANTHER" id="PTHR15741:SF27">
    <property type="entry name" value="TRANSCRIPTION FACTOR AP-4"/>
    <property type="match status" value="1"/>
</dbReference>
<evidence type="ECO:0000256" key="5">
    <source>
        <dbReference type="ARBA" id="ARBA00023242"/>
    </source>
</evidence>
<keyword evidence="9" id="KW-1185">Reference proteome</keyword>
<accession>A0A2T7A9N8</accession>
<comment type="subcellular location">
    <subcellularLocation>
        <location evidence="1">Nucleus</location>
    </subcellularLocation>
</comment>
<protein>
    <recommendedName>
        <fullName evidence="7">BHLH domain-containing protein</fullName>
    </recommendedName>
</protein>
<dbReference type="InterPro" id="IPR036638">
    <property type="entry name" value="HLH_DNA-bd_sf"/>
</dbReference>
<feature type="compositionally biased region" description="Low complexity" evidence="6">
    <location>
        <begin position="1"/>
        <end position="23"/>
    </location>
</feature>
<feature type="compositionally biased region" description="Low complexity" evidence="6">
    <location>
        <begin position="220"/>
        <end position="229"/>
    </location>
</feature>
<reference evidence="8 9" key="1">
    <citation type="submission" date="2017-04" db="EMBL/GenBank/DDBJ databases">
        <title>Draft genome sequence of Tuber borchii Vittad., a whitish edible truffle.</title>
        <authorList>
            <consortium name="DOE Joint Genome Institute"/>
            <person name="Murat C."/>
            <person name="Kuo A."/>
            <person name="Barry K.W."/>
            <person name="Clum A."/>
            <person name="Dockter R.B."/>
            <person name="Fauchery L."/>
            <person name="Iotti M."/>
            <person name="Kohler A."/>
            <person name="Labutti K."/>
            <person name="Lindquist E.A."/>
            <person name="Lipzen A."/>
            <person name="Ohm R.A."/>
            <person name="Wang M."/>
            <person name="Grigoriev I.V."/>
            <person name="Zambonelli A."/>
            <person name="Martin F.M."/>
        </authorList>
    </citation>
    <scope>NUCLEOTIDE SEQUENCE [LARGE SCALE GENOMIC DNA]</scope>
    <source>
        <strain evidence="8 9">Tbo3840</strain>
    </source>
</reference>
<keyword evidence="4" id="KW-0804">Transcription</keyword>
<feature type="domain" description="BHLH" evidence="7">
    <location>
        <begin position="244"/>
        <end position="295"/>
    </location>
</feature>
<sequence length="335" mass="37444">MDHKFSTMSSKASSSDSLPPISSLMQHIMHPREHTNKSPEDPYAAKAHLSNGSPKLQHHQQQQQQHNPLLTLAIPSSQAPLFTEPNFHNIPEIESLSYSPVSPRARCPSLSESLLSSGSCPSPHTQGLVTPNSDCGGSSIGIGLGSAMPVYDGPKRYEVRRVHRAGISKSYNNNNNNNNSNNNPNNNPIRHSLSSSSSASSSSASHHHHHHRGHHHLLLRGRSPSLRTSSPHDRSKDKLAKHEKRRISHLNSEKKRRESIKGGMDALLELVPGCRDVRLSKANVLKEAREYVLELRGGWRELQIEIERQRRENEELRRAIQVGHTQDHRGFVCRL</sequence>
<feature type="compositionally biased region" description="Basic residues" evidence="6">
    <location>
        <begin position="205"/>
        <end position="219"/>
    </location>
</feature>
<proteinExistence type="predicted"/>
<comment type="caution">
    <text evidence="8">The sequence shown here is derived from an EMBL/GenBank/DDBJ whole genome shotgun (WGS) entry which is preliminary data.</text>
</comment>
<evidence type="ECO:0000313" key="9">
    <source>
        <dbReference type="Proteomes" id="UP000244722"/>
    </source>
</evidence>
<dbReference type="Pfam" id="PF00010">
    <property type="entry name" value="HLH"/>
    <property type="match status" value="1"/>
</dbReference>
<keyword evidence="3" id="KW-0238">DNA-binding</keyword>
<dbReference type="EMBL" id="NESQ01000001">
    <property type="protein sequence ID" value="PUU84456.1"/>
    <property type="molecule type" value="Genomic_DNA"/>
</dbReference>
<name>A0A2T7A9N8_TUBBO</name>
<evidence type="ECO:0000259" key="7">
    <source>
        <dbReference type="PROSITE" id="PS50888"/>
    </source>
</evidence>
<dbReference type="GO" id="GO:0046983">
    <property type="term" value="F:protein dimerization activity"/>
    <property type="evidence" value="ECO:0007669"/>
    <property type="project" value="InterPro"/>
</dbReference>
<dbReference type="GO" id="GO:0005634">
    <property type="term" value="C:nucleus"/>
    <property type="evidence" value="ECO:0007669"/>
    <property type="project" value="UniProtKB-SubCell"/>
</dbReference>
<dbReference type="Proteomes" id="UP000244722">
    <property type="component" value="Unassembled WGS sequence"/>
</dbReference>
<dbReference type="SMART" id="SM00353">
    <property type="entry name" value="HLH"/>
    <property type="match status" value="1"/>
</dbReference>
<evidence type="ECO:0000313" key="8">
    <source>
        <dbReference type="EMBL" id="PUU84456.1"/>
    </source>
</evidence>
<dbReference type="SUPFAM" id="SSF47459">
    <property type="entry name" value="HLH, helix-loop-helix DNA-binding domain"/>
    <property type="match status" value="1"/>
</dbReference>
<organism evidence="8 9">
    <name type="scientific">Tuber borchii</name>
    <name type="common">White truffle</name>
    <dbReference type="NCBI Taxonomy" id="42251"/>
    <lineage>
        <taxon>Eukaryota</taxon>
        <taxon>Fungi</taxon>
        <taxon>Dikarya</taxon>
        <taxon>Ascomycota</taxon>
        <taxon>Pezizomycotina</taxon>
        <taxon>Pezizomycetes</taxon>
        <taxon>Pezizales</taxon>
        <taxon>Tuberaceae</taxon>
        <taxon>Tuber</taxon>
    </lineage>
</organism>
<feature type="region of interest" description="Disordered" evidence="6">
    <location>
        <begin position="110"/>
        <end position="132"/>
    </location>
</feature>
<evidence type="ECO:0000256" key="4">
    <source>
        <dbReference type="ARBA" id="ARBA00023163"/>
    </source>
</evidence>
<gene>
    <name evidence="8" type="ORF">B9Z19DRAFT_1140157</name>
</gene>
<feature type="region of interest" description="Disordered" evidence="6">
    <location>
        <begin position="168"/>
        <end position="258"/>
    </location>
</feature>
<feature type="compositionally biased region" description="Basic and acidic residues" evidence="6">
    <location>
        <begin position="30"/>
        <end position="40"/>
    </location>
</feature>
<evidence type="ECO:0000256" key="3">
    <source>
        <dbReference type="ARBA" id="ARBA00023125"/>
    </source>
</evidence>
<dbReference type="OrthoDB" id="5778525at2759"/>
<keyword evidence="5" id="KW-0539">Nucleus</keyword>
<dbReference type="AlphaFoldDB" id="A0A2T7A9N8"/>
<dbReference type="GO" id="GO:0000981">
    <property type="term" value="F:DNA-binding transcription factor activity, RNA polymerase II-specific"/>
    <property type="evidence" value="ECO:0007669"/>
    <property type="project" value="TreeGrafter"/>
</dbReference>
<evidence type="ECO:0000256" key="1">
    <source>
        <dbReference type="ARBA" id="ARBA00004123"/>
    </source>
</evidence>
<evidence type="ECO:0000256" key="2">
    <source>
        <dbReference type="ARBA" id="ARBA00023015"/>
    </source>
</evidence>
<dbReference type="InterPro" id="IPR011598">
    <property type="entry name" value="bHLH_dom"/>
</dbReference>
<feature type="region of interest" description="Disordered" evidence="6">
    <location>
        <begin position="1"/>
        <end position="65"/>
    </location>
</feature>
<feature type="compositionally biased region" description="Low complexity" evidence="6">
    <location>
        <begin position="110"/>
        <end position="123"/>
    </location>
</feature>
<keyword evidence="2" id="KW-0805">Transcription regulation</keyword>